<name>A0A212R7B1_9PROT</name>
<sequence length="289" mass="30961">MRNIVGMIMPSLLAPLARRRLLKSSTLALAAACLPAPLSAQAAEFSEGDFRYAVQAYGLTVGALRLQNLRRGDHFEGRIVARADGLAAILSGNTTSYSAIAARVGGVIRPVSFKSVQSKSDRQRLIDISYGSDGQITSFRYRNNGRDATSDVPRTAWTNTIDPVTASFRLRDTMAAGRGGATLPIFDGRKLYDTDVTDEGSTDIEIAGQKVTTRVAKLVFIAKAGFERGDGLITFPGETPTQYARIHFRPGDMAPILMTTVGDATQASASLQNDCLGKPQTGACANIER</sequence>
<evidence type="ECO:0008006" key="4">
    <source>
        <dbReference type="Google" id="ProtNLM"/>
    </source>
</evidence>
<organism evidence="2 3">
    <name type="scientific">Arboricoccus pini</name>
    <dbReference type="NCBI Taxonomy" id="1963835"/>
    <lineage>
        <taxon>Bacteria</taxon>
        <taxon>Pseudomonadati</taxon>
        <taxon>Pseudomonadota</taxon>
        <taxon>Alphaproteobacteria</taxon>
        <taxon>Geminicoccales</taxon>
        <taxon>Geminicoccaceae</taxon>
        <taxon>Arboricoccus</taxon>
    </lineage>
</organism>
<keyword evidence="3" id="KW-1185">Reference proteome</keyword>
<feature type="chain" id="PRO_5012488045" description="DUF3108 domain-containing protein" evidence="1">
    <location>
        <begin position="43"/>
        <end position="289"/>
    </location>
</feature>
<dbReference type="AlphaFoldDB" id="A0A212R7B1"/>
<evidence type="ECO:0000313" key="2">
    <source>
        <dbReference type="EMBL" id="SNB67870.1"/>
    </source>
</evidence>
<dbReference type="Proteomes" id="UP000197065">
    <property type="component" value="Unassembled WGS sequence"/>
</dbReference>
<evidence type="ECO:0000313" key="3">
    <source>
        <dbReference type="Proteomes" id="UP000197065"/>
    </source>
</evidence>
<keyword evidence="1" id="KW-0732">Signal</keyword>
<dbReference type="InterPro" id="IPR006311">
    <property type="entry name" value="TAT_signal"/>
</dbReference>
<dbReference type="InterPro" id="IPR021457">
    <property type="entry name" value="DUF3108"/>
</dbReference>
<dbReference type="PROSITE" id="PS51318">
    <property type="entry name" value="TAT"/>
    <property type="match status" value="1"/>
</dbReference>
<evidence type="ECO:0000256" key="1">
    <source>
        <dbReference type="SAM" id="SignalP"/>
    </source>
</evidence>
<dbReference type="Pfam" id="PF11306">
    <property type="entry name" value="DUF3108"/>
    <property type="match status" value="1"/>
</dbReference>
<dbReference type="OrthoDB" id="7630100at2"/>
<reference evidence="2 3" key="1">
    <citation type="submission" date="2017-06" db="EMBL/GenBank/DDBJ databases">
        <authorList>
            <person name="Kim H.J."/>
            <person name="Triplett B.A."/>
        </authorList>
    </citation>
    <scope>NUCLEOTIDE SEQUENCE [LARGE SCALE GENOMIC DNA]</scope>
    <source>
        <strain evidence="2 3">B29T1</strain>
    </source>
</reference>
<gene>
    <name evidence="2" type="ORF">SAMN07250955_10679</name>
</gene>
<feature type="signal peptide" evidence="1">
    <location>
        <begin position="1"/>
        <end position="42"/>
    </location>
</feature>
<proteinExistence type="predicted"/>
<accession>A0A212R7B1</accession>
<dbReference type="EMBL" id="FYEH01000006">
    <property type="protein sequence ID" value="SNB67870.1"/>
    <property type="molecule type" value="Genomic_DNA"/>
</dbReference>
<protein>
    <recommendedName>
        <fullName evidence="4">DUF3108 domain-containing protein</fullName>
    </recommendedName>
</protein>